<dbReference type="Proteomes" id="UP000663851">
    <property type="component" value="Unassembled WGS sequence"/>
</dbReference>
<dbReference type="Proteomes" id="UP000663872">
    <property type="component" value="Unassembled WGS sequence"/>
</dbReference>
<dbReference type="EMBL" id="CAJOBS010003834">
    <property type="protein sequence ID" value="CAF4867262.1"/>
    <property type="molecule type" value="Genomic_DNA"/>
</dbReference>
<gene>
    <name evidence="3" type="ORF">FME351_LOCUS11144</name>
    <name evidence="4" type="ORF">GRG538_LOCUS28350</name>
    <name evidence="6" type="ORF">HFQ381_LOCUS27112</name>
    <name evidence="5" type="ORF">KIK155_LOCUS32253</name>
    <name evidence="9" type="ORF">QYT958_LOCUS29218</name>
    <name evidence="2" type="ORF">TIS948_LOCUS1954</name>
    <name evidence="8" type="ORF">TOA249_LOCUS28198</name>
    <name evidence="7" type="ORF">UJA718_LOCUS29925</name>
</gene>
<dbReference type="Proteomes" id="UP000663838">
    <property type="component" value="Unassembled WGS sequence"/>
</dbReference>
<dbReference type="EMBL" id="CAJNYT010004923">
    <property type="protein sequence ID" value="CAF3701119.1"/>
    <property type="molecule type" value="Genomic_DNA"/>
</dbReference>
<dbReference type="Proteomes" id="UP000663869">
    <property type="component" value="Unassembled WGS sequence"/>
</dbReference>
<dbReference type="AlphaFoldDB" id="A0A818BX43"/>
<evidence type="ECO:0000313" key="5">
    <source>
        <dbReference type="EMBL" id="CAF3797788.1"/>
    </source>
</evidence>
<dbReference type="Proteomes" id="UP000663825">
    <property type="component" value="Unassembled WGS sequence"/>
</dbReference>
<evidence type="ECO:0000313" key="3">
    <source>
        <dbReference type="EMBL" id="CAF3423561.1"/>
    </source>
</evidence>
<evidence type="ECO:0000313" key="11">
    <source>
        <dbReference type="Proteomes" id="UP000663873"/>
    </source>
</evidence>
<dbReference type="Proteomes" id="UP000663865">
    <property type="component" value="Unassembled WGS sequence"/>
</dbReference>
<dbReference type="InterPro" id="IPR022353">
    <property type="entry name" value="Insulin_CS"/>
</dbReference>
<dbReference type="EMBL" id="CAJOBR010008424">
    <property type="protein sequence ID" value="CAF4879058.1"/>
    <property type="molecule type" value="Genomic_DNA"/>
</dbReference>
<accession>A0A818BX43</accession>
<dbReference type="EMBL" id="CAJNYU010001258">
    <property type="protein sequence ID" value="CAF3423561.1"/>
    <property type="molecule type" value="Genomic_DNA"/>
</dbReference>
<feature type="chain" id="PRO_5044132413" evidence="1">
    <location>
        <begin position="20"/>
        <end position="156"/>
    </location>
</feature>
<keyword evidence="1" id="KW-0732">Signal</keyword>
<reference evidence="3" key="1">
    <citation type="submission" date="2021-02" db="EMBL/GenBank/DDBJ databases">
        <authorList>
            <person name="Nowell W R."/>
        </authorList>
    </citation>
    <scope>NUCLEOTIDE SEQUENCE</scope>
</reference>
<keyword evidence="11" id="KW-1185">Reference proteome</keyword>
<evidence type="ECO:0000313" key="9">
    <source>
        <dbReference type="EMBL" id="CAF4879058.1"/>
    </source>
</evidence>
<evidence type="ECO:0000313" key="6">
    <source>
        <dbReference type="EMBL" id="CAF4492115.1"/>
    </source>
</evidence>
<comment type="caution">
    <text evidence="3">The sequence shown here is derived from an EMBL/GenBank/DDBJ whole genome shotgun (WGS) entry which is preliminary data.</text>
</comment>
<name>A0A818BX43_9BILA</name>
<protein>
    <submittedName>
        <fullName evidence="3">Uncharacterized protein</fullName>
    </submittedName>
</protein>
<dbReference type="EMBL" id="CAJOBO010003422">
    <property type="protein sequence ID" value="CAF4492115.1"/>
    <property type="molecule type" value="Genomic_DNA"/>
</dbReference>
<proteinExistence type="predicted"/>
<dbReference type="EMBL" id="CAJOBP010009960">
    <property type="protein sequence ID" value="CAF4560511.1"/>
    <property type="molecule type" value="Genomic_DNA"/>
</dbReference>
<organism evidence="3 10">
    <name type="scientific">Rotaria socialis</name>
    <dbReference type="NCBI Taxonomy" id="392032"/>
    <lineage>
        <taxon>Eukaryota</taxon>
        <taxon>Metazoa</taxon>
        <taxon>Spiralia</taxon>
        <taxon>Gnathifera</taxon>
        <taxon>Rotifera</taxon>
        <taxon>Eurotatoria</taxon>
        <taxon>Bdelloidea</taxon>
        <taxon>Philodinida</taxon>
        <taxon>Philodinidae</taxon>
        <taxon>Rotaria</taxon>
    </lineage>
</organism>
<sequence>MSNTLLLFTFCWLFIGSISVDSNSNQKYIDGSQYTIQSVGAIYIQRISDQGLCSIQLNDQSNTLGEGEIIKIKSKWFKVEECRLNQAYPAMCGSKLFYRLRDLACSLADHAHNNNIHEKRQTKEEPTESLDQSYYNFCCESACTVSEFLQSCPTER</sequence>
<evidence type="ECO:0000313" key="2">
    <source>
        <dbReference type="EMBL" id="CAF3011203.1"/>
    </source>
</evidence>
<dbReference type="PROSITE" id="PS00262">
    <property type="entry name" value="INSULIN"/>
    <property type="match status" value="1"/>
</dbReference>
<evidence type="ECO:0000313" key="4">
    <source>
        <dbReference type="EMBL" id="CAF3701119.1"/>
    </source>
</evidence>
<evidence type="ECO:0000313" key="10">
    <source>
        <dbReference type="Proteomes" id="UP000663869"/>
    </source>
</evidence>
<dbReference type="EMBL" id="CAJNXB010000057">
    <property type="protein sequence ID" value="CAF3011203.1"/>
    <property type="molecule type" value="Genomic_DNA"/>
</dbReference>
<dbReference type="EMBL" id="CAJNYV010006048">
    <property type="protein sequence ID" value="CAF3797788.1"/>
    <property type="molecule type" value="Genomic_DNA"/>
</dbReference>
<feature type="signal peptide" evidence="1">
    <location>
        <begin position="1"/>
        <end position="19"/>
    </location>
</feature>
<dbReference type="Proteomes" id="UP000663848">
    <property type="component" value="Unassembled WGS sequence"/>
</dbReference>
<evidence type="ECO:0000313" key="7">
    <source>
        <dbReference type="EMBL" id="CAF4560511.1"/>
    </source>
</evidence>
<dbReference type="OrthoDB" id="9972569at2759"/>
<dbReference type="Proteomes" id="UP000663873">
    <property type="component" value="Unassembled WGS sequence"/>
</dbReference>
<evidence type="ECO:0000313" key="8">
    <source>
        <dbReference type="EMBL" id="CAF4867262.1"/>
    </source>
</evidence>
<evidence type="ECO:0000256" key="1">
    <source>
        <dbReference type="SAM" id="SignalP"/>
    </source>
</evidence>